<evidence type="ECO:0000313" key="1">
    <source>
        <dbReference type="EMBL" id="MCK8494568.1"/>
    </source>
</evidence>
<dbReference type="Proteomes" id="UP001202180">
    <property type="component" value="Unassembled WGS sequence"/>
</dbReference>
<dbReference type="NCBIfam" id="TIGR01908">
    <property type="entry name" value="cas_CXXC_CXXC"/>
    <property type="match status" value="1"/>
</dbReference>
<evidence type="ECO:0000313" key="2">
    <source>
        <dbReference type="Proteomes" id="UP001202180"/>
    </source>
</evidence>
<organism evidence="1 2">
    <name type="scientific">Spirosoma liriopis</name>
    <dbReference type="NCBI Taxonomy" id="2937440"/>
    <lineage>
        <taxon>Bacteria</taxon>
        <taxon>Pseudomonadati</taxon>
        <taxon>Bacteroidota</taxon>
        <taxon>Cytophagia</taxon>
        <taxon>Cytophagales</taxon>
        <taxon>Cytophagaceae</taxon>
        <taxon>Spirosoma</taxon>
    </lineage>
</organism>
<reference evidence="1 2" key="1">
    <citation type="submission" date="2022-04" db="EMBL/GenBank/DDBJ databases">
        <title>Spirosoma sp. strain RP8 genome sequencing and assembly.</title>
        <authorList>
            <person name="Jung Y."/>
        </authorList>
    </citation>
    <scope>NUCLEOTIDE SEQUENCE [LARGE SCALE GENOMIC DNA]</scope>
    <source>
        <strain evidence="1 2">RP8</strain>
    </source>
</reference>
<protein>
    <submittedName>
        <fullName evidence="1">Type I-B CRISPR-associated protein Cas8b1/Cst1</fullName>
    </submittedName>
</protein>
<dbReference type="EMBL" id="JALPRF010000003">
    <property type="protein sequence ID" value="MCK8494568.1"/>
    <property type="molecule type" value="Genomic_DNA"/>
</dbReference>
<comment type="caution">
    <text evidence="1">The sequence shown here is derived from an EMBL/GenBank/DDBJ whole genome shotgun (WGS) entry which is preliminary data.</text>
</comment>
<gene>
    <name evidence="1" type="primary">cas8a1</name>
    <name evidence="1" type="ORF">M0L20_22055</name>
</gene>
<dbReference type="InterPro" id="IPR010180">
    <property type="entry name" value="CRISPR-assoc_prot_CXXC-CXXC"/>
</dbReference>
<sequence length="471" mass="53923">MIDQTSLIKPTGDPFADVGGYVIETLWEDPKLKEKDILGLIDYVANIYINQWNANLHAFFLNSKITQPAFDSKRKLAETLAYYRSILNETAPSQVGYCRISGRKANLFAAGRDNHILSGSSTFINFHHGFESGLYLSKEIIIRFFFVPLGVTQLGDKIGLISSNNSVVAKYYVQQLLNGPDGHLMALGRGLASGVARSDYGIVANALFAFADSCIKNIKPAVFARLDENVVEIRDTTLSLYHFTNFGAKPEVVMYQLPATVFGFYALCQTVAYAEHWRPFVAAHYRNSKYKDAKYNQGSDTWVSAKEELAYDSYSTWRNVILERLLNGGTLIPYFKQWIRKHPFTFQIVENYLFYVKNMDKRTLQKIKDVAGFIVSRDEDGIKKAILRLNRAKYVQEVRHYLLKLIDDNYKANPATPLIRLDDVEYLFPETVSWREIRDLLLIAIYEKLHDNHMIVPTEIEEQELETPENE</sequence>
<dbReference type="RefSeq" id="WP_248479074.1">
    <property type="nucleotide sequence ID" value="NZ_JALPRF010000003.1"/>
</dbReference>
<accession>A0ABT0HQV4</accession>
<name>A0ABT0HQV4_9BACT</name>
<keyword evidence="2" id="KW-1185">Reference proteome</keyword>
<proteinExistence type="predicted"/>